<dbReference type="Proteomes" id="UP000018958">
    <property type="component" value="Unassembled WGS sequence"/>
</dbReference>
<sequence>MGRTSPAQAAVVEAIARCQFPPFLSYPEMISGTLLSEWFGFPTLTWAPECLEPNRKPKCVVIACRCVLKVKQYKQRTVEDVEHRTVLYYARYQCTGGAKKSFSTISDAYLSSSKLFVLNFPYLLTYKTGISSDMFDIHYDDKVSDSSTKRWLAGQLSAAIYDVQRNLRPPEDCEHRLAATLKALDPTAISVKQSEWEGCVASNLAQVRRGDLYVAESQYTEAGGEVRVISTSQLEAIHSKLP</sequence>
<reference evidence="1 2" key="1">
    <citation type="submission" date="2013-11" db="EMBL/GenBank/DDBJ databases">
        <title>The Genome Sequence of Phytophthora parasitica CJ01A1.</title>
        <authorList>
            <consortium name="The Broad Institute Genomics Platform"/>
            <person name="Russ C."/>
            <person name="Tyler B."/>
            <person name="Panabieres F."/>
            <person name="Shan W."/>
            <person name="Tripathy S."/>
            <person name="Grunwald N."/>
            <person name="Machado M."/>
            <person name="Johnson C.S."/>
            <person name="Walker B."/>
            <person name="Young S.K."/>
            <person name="Zeng Q."/>
            <person name="Gargeya S."/>
            <person name="Fitzgerald M."/>
            <person name="Haas B."/>
            <person name="Abouelleil A."/>
            <person name="Allen A.W."/>
            <person name="Alvarado L."/>
            <person name="Arachchi H.M."/>
            <person name="Berlin A.M."/>
            <person name="Chapman S.B."/>
            <person name="Gainer-Dewar J."/>
            <person name="Goldberg J."/>
            <person name="Griggs A."/>
            <person name="Gujja S."/>
            <person name="Hansen M."/>
            <person name="Howarth C."/>
            <person name="Imamovic A."/>
            <person name="Ireland A."/>
            <person name="Larimer J."/>
            <person name="McCowan C."/>
            <person name="Murphy C."/>
            <person name="Pearson M."/>
            <person name="Poon T.W."/>
            <person name="Priest M."/>
            <person name="Roberts A."/>
            <person name="Saif S."/>
            <person name="Shea T."/>
            <person name="Sisk P."/>
            <person name="Sykes S."/>
            <person name="Wortman J."/>
            <person name="Nusbaum C."/>
            <person name="Birren B."/>
        </authorList>
    </citation>
    <scope>NUCLEOTIDE SEQUENCE [LARGE SCALE GENOMIC DNA]</scope>
    <source>
        <strain evidence="1 2">CJ01A1</strain>
    </source>
</reference>
<protein>
    <submittedName>
        <fullName evidence="1">Uncharacterized protein</fullName>
    </submittedName>
</protein>
<evidence type="ECO:0000313" key="2">
    <source>
        <dbReference type="Proteomes" id="UP000018958"/>
    </source>
</evidence>
<organism evidence="1 2">
    <name type="scientific">Phytophthora nicotianae CJ01A1</name>
    <dbReference type="NCBI Taxonomy" id="1317063"/>
    <lineage>
        <taxon>Eukaryota</taxon>
        <taxon>Sar</taxon>
        <taxon>Stramenopiles</taxon>
        <taxon>Oomycota</taxon>
        <taxon>Peronosporomycetes</taxon>
        <taxon>Peronosporales</taxon>
        <taxon>Peronosporaceae</taxon>
        <taxon>Phytophthora</taxon>
    </lineage>
</organism>
<dbReference type="EMBL" id="ANIX01000455">
    <property type="protein sequence ID" value="ETP24842.1"/>
    <property type="molecule type" value="Genomic_DNA"/>
</dbReference>
<proteinExistence type="predicted"/>
<gene>
    <name evidence="1" type="ORF">F441_02248</name>
</gene>
<dbReference type="AlphaFoldDB" id="W2XQQ8"/>
<name>W2XQQ8_PHYNI</name>
<evidence type="ECO:0000313" key="1">
    <source>
        <dbReference type="EMBL" id="ETP24842.1"/>
    </source>
</evidence>
<accession>W2XQQ8</accession>
<comment type="caution">
    <text evidence="1">The sequence shown here is derived from an EMBL/GenBank/DDBJ whole genome shotgun (WGS) entry which is preliminary data.</text>
</comment>